<keyword evidence="5" id="KW-0456">Lyase</keyword>
<keyword evidence="4" id="KW-0665">Pyrimidine biosynthesis</keyword>
<evidence type="ECO:0000256" key="8">
    <source>
        <dbReference type="SAM" id="MobiDB-lite"/>
    </source>
</evidence>
<dbReference type="SMART" id="SM00934">
    <property type="entry name" value="OMPdecase"/>
    <property type="match status" value="1"/>
</dbReference>
<dbReference type="EC" id="4.1.1.23" evidence="7"/>
<evidence type="ECO:0000256" key="5">
    <source>
        <dbReference type="ARBA" id="ARBA00023239"/>
    </source>
</evidence>
<dbReference type="Pfam" id="PF00215">
    <property type="entry name" value="OMPdecase"/>
    <property type="match status" value="1"/>
</dbReference>
<dbReference type="SUPFAM" id="SSF51366">
    <property type="entry name" value="Ribulose-phoshate binding barrel"/>
    <property type="match status" value="1"/>
</dbReference>
<dbReference type="PANTHER" id="PTHR43375">
    <property type="entry name" value="OROTIDINE 5'-PHOSPHATE DECARBOXYLASE"/>
    <property type="match status" value="1"/>
</dbReference>
<evidence type="ECO:0000256" key="1">
    <source>
        <dbReference type="ARBA" id="ARBA00004861"/>
    </source>
</evidence>
<dbReference type="Proteomes" id="UP000278962">
    <property type="component" value="Unassembled WGS sequence"/>
</dbReference>
<dbReference type="PROSITE" id="PS00156">
    <property type="entry name" value="OMPDECASE"/>
    <property type="match status" value="1"/>
</dbReference>
<feature type="compositionally biased region" description="Polar residues" evidence="8">
    <location>
        <begin position="1"/>
        <end position="11"/>
    </location>
</feature>
<evidence type="ECO:0000256" key="7">
    <source>
        <dbReference type="NCBIfam" id="TIGR02127"/>
    </source>
</evidence>
<evidence type="ECO:0000256" key="4">
    <source>
        <dbReference type="ARBA" id="ARBA00022975"/>
    </source>
</evidence>
<evidence type="ECO:0000256" key="3">
    <source>
        <dbReference type="ARBA" id="ARBA00022793"/>
    </source>
</evidence>
<dbReference type="UniPathway" id="UPA00070">
    <property type="reaction ID" value="UER00120"/>
</dbReference>
<dbReference type="OrthoDB" id="9808470at2"/>
<organism evidence="10 11">
    <name type="scientific">Solirubrobacter pauli</name>
    <dbReference type="NCBI Taxonomy" id="166793"/>
    <lineage>
        <taxon>Bacteria</taxon>
        <taxon>Bacillati</taxon>
        <taxon>Actinomycetota</taxon>
        <taxon>Thermoleophilia</taxon>
        <taxon>Solirubrobacterales</taxon>
        <taxon>Solirubrobacteraceae</taxon>
        <taxon>Solirubrobacter</taxon>
    </lineage>
</organism>
<dbReference type="PANTHER" id="PTHR43375:SF1">
    <property type="entry name" value="OROTIDINE 5'-PHOSPHATE DECARBOXYLASE"/>
    <property type="match status" value="1"/>
</dbReference>
<evidence type="ECO:0000256" key="6">
    <source>
        <dbReference type="ARBA" id="ARBA00049157"/>
    </source>
</evidence>
<reference evidence="10 11" key="1">
    <citation type="submission" date="2018-10" db="EMBL/GenBank/DDBJ databases">
        <title>Genomic Encyclopedia of Archaeal and Bacterial Type Strains, Phase II (KMG-II): from individual species to whole genera.</title>
        <authorList>
            <person name="Goeker M."/>
        </authorList>
    </citation>
    <scope>NUCLEOTIDE SEQUENCE [LARGE SCALE GENOMIC DNA]</scope>
    <source>
        <strain evidence="10 11">DSM 14954</strain>
    </source>
</reference>
<comment type="caution">
    <text evidence="10">The sequence shown here is derived from an EMBL/GenBank/DDBJ whole genome shotgun (WGS) entry which is preliminary data.</text>
</comment>
<feature type="region of interest" description="Disordered" evidence="8">
    <location>
        <begin position="1"/>
        <end position="22"/>
    </location>
</feature>
<dbReference type="InterPro" id="IPR018089">
    <property type="entry name" value="OMPdecase_AS"/>
</dbReference>
<sequence>MTASHSGNGRPSPSPTFGDRLSQAVAERESQIVLGIDPDPAKLWPAAIDRASEARARLALTFSDAEEAAGESPPSAGVVARLETAAAVLAHCRAMIDAVAPAVIAIKPQLACFERLGAPGWLALEHVTTYAHEQGLLVLADGKRGDVPVTAAAYGQALVASTPSPFGAVDGLGADAFTANPLLGRDSLEPLVQAARDHQAGVFVLVRTSNQGAADILDTRLENGERLWEHLARLVDDLGQAGPAGLKDIGAVTGATEPEHLARLRELMPRTPFLLPGIGAQGGDVSAIAPAFAPGKAGGLVTASRSIANAHETANRSPADAARAEAERLREQAWSL</sequence>
<proteinExistence type="inferred from homology"/>
<protein>
    <recommendedName>
        <fullName evidence="7">Orotidine-5'-phosphate decarboxylase</fullName>
        <ecNumber evidence="7">4.1.1.23</ecNumber>
    </recommendedName>
</protein>
<comment type="pathway">
    <text evidence="1">Pyrimidine metabolism; UMP biosynthesis via de novo pathway; UMP from orotate: step 2/2.</text>
</comment>
<name>A0A660LKH9_9ACTN</name>
<dbReference type="CDD" id="cd04725">
    <property type="entry name" value="OMP_decarboxylase_like"/>
    <property type="match status" value="1"/>
</dbReference>
<evidence type="ECO:0000313" key="10">
    <source>
        <dbReference type="EMBL" id="RKQ94064.1"/>
    </source>
</evidence>
<dbReference type="InterPro" id="IPR011995">
    <property type="entry name" value="OMPdecase_type-2"/>
</dbReference>
<evidence type="ECO:0000259" key="9">
    <source>
        <dbReference type="SMART" id="SM00934"/>
    </source>
</evidence>
<dbReference type="GO" id="GO:0004590">
    <property type="term" value="F:orotidine-5'-phosphate decarboxylase activity"/>
    <property type="evidence" value="ECO:0007669"/>
    <property type="project" value="UniProtKB-UniRule"/>
</dbReference>
<dbReference type="NCBIfam" id="TIGR02127">
    <property type="entry name" value="pyrF_sub2"/>
    <property type="match status" value="1"/>
</dbReference>
<dbReference type="GO" id="GO:0044205">
    <property type="term" value="P:'de novo' UMP biosynthetic process"/>
    <property type="evidence" value="ECO:0007669"/>
    <property type="project" value="UniProtKB-UniPathway"/>
</dbReference>
<comment type="catalytic activity">
    <reaction evidence="6">
        <text>orotidine 5'-phosphate + H(+) = UMP + CO2</text>
        <dbReference type="Rhea" id="RHEA:11596"/>
        <dbReference type="ChEBI" id="CHEBI:15378"/>
        <dbReference type="ChEBI" id="CHEBI:16526"/>
        <dbReference type="ChEBI" id="CHEBI:57538"/>
        <dbReference type="ChEBI" id="CHEBI:57865"/>
        <dbReference type="EC" id="4.1.1.23"/>
    </reaction>
</comment>
<dbReference type="GO" id="GO:0006207">
    <property type="term" value="P:'de novo' pyrimidine nucleobase biosynthetic process"/>
    <property type="evidence" value="ECO:0007669"/>
    <property type="project" value="InterPro"/>
</dbReference>
<gene>
    <name evidence="10" type="ORF">C8N24_3941</name>
</gene>
<accession>A0A660LKH9</accession>
<dbReference type="RefSeq" id="WP_121252746.1">
    <property type="nucleotide sequence ID" value="NZ_RBIL01000001.1"/>
</dbReference>
<dbReference type="AlphaFoldDB" id="A0A660LKH9"/>
<keyword evidence="11" id="KW-1185">Reference proteome</keyword>
<feature type="domain" description="Orotidine 5'-phosphate decarboxylase" evidence="9">
    <location>
        <begin position="31"/>
        <end position="325"/>
    </location>
</feature>
<dbReference type="EMBL" id="RBIL01000001">
    <property type="protein sequence ID" value="RKQ94064.1"/>
    <property type="molecule type" value="Genomic_DNA"/>
</dbReference>
<dbReference type="InterPro" id="IPR013785">
    <property type="entry name" value="Aldolase_TIM"/>
</dbReference>
<dbReference type="InterPro" id="IPR001754">
    <property type="entry name" value="OMPdeCOase_dom"/>
</dbReference>
<keyword evidence="3" id="KW-0210">Decarboxylase</keyword>
<evidence type="ECO:0000256" key="2">
    <source>
        <dbReference type="ARBA" id="ARBA00008847"/>
    </source>
</evidence>
<evidence type="ECO:0000313" key="11">
    <source>
        <dbReference type="Proteomes" id="UP000278962"/>
    </source>
</evidence>
<comment type="similarity">
    <text evidence="2">Belongs to the OMP decarboxylase family. Type 2 subfamily.</text>
</comment>
<dbReference type="Gene3D" id="3.20.20.70">
    <property type="entry name" value="Aldolase class I"/>
    <property type="match status" value="1"/>
</dbReference>
<dbReference type="InterPro" id="IPR011060">
    <property type="entry name" value="RibuloseP-bd_barrel"/>
</dbReference>